<keyword evidence="3" id="KW-0805">Transcription regulation</keyword>
<gene>
    <name evidence="8" type="primary">ATG1_3</name>
    <name evidence="8" type="ORF">CM83_58590</name>
</gene>
<evidence type="ECO:0000256" key="2">
    <source>
        <dbReference type="ARBA" id="ARBA00016807"/>
    </source>
</evidence>
<comment type="subunit">
    <text evidence="1">Self-associates forming complexes of several hundred monomers.</text>
</comment>
<evidence type="ECO:0000256" key="4">
    <source>
        <dbReference type="ARBA" id="ARBA00023163"/>
    </source>
</evidence>
<evidence type="ECO:0000256" key="6">
    <source>
        <dbReference type="SAM" id="MobiDB-lite"/>
    </source>
</evidence>
<dbReference type="Pfam" id="PF13873">
    <property type="entry name" value="Myb_DNA-bind_5"/>
    <property type="match status" value="1"/>
</dbReference>
<dbReference type="InterPro" id="IPR028002">
    <property type="entry name" value="Myb_DNA-bind_5"/>
</dbReference>
<evidence type="ECO:0000256" key="5">
    <source>
        <dbReference type="ARBA" id="ARBA00025466"/>
    </source>
</evidence>
<keyword evidence="8" id="KW-0808">Transferase</keyword>
<feature type="region of interest" description="Disordered" evidence="6">
    <location>
        <begin position="617"/>
        <end position="686"/>
    </location>
</feature>
<keyword evidence="4" id="KW-0804">Transcription</keyword>
<reference evidence="8" key="2">
    <citation type="submission" date="2014-07" db="EMBL/GenBank/DDBJ databases">
        <authorList>
            <person name="Hull J."/>
        </authorList>
    </citation>
    <scope>NUCLEOTIDE SEQUENCE</scope>
</reference>
<keyword evidence="8" id="KW-0418">Kinase</keyword>
<organism evidence="8">
    <name type="scientific">Lygus hesperus</name>
    <name type="common">Western plant bug</name>
    <dbReference type="NCBI Taxonomy" id="30085"/>
    <lineage>
        <taxon>Eukaryota</taxon>
        <taxon>Metazoa</taxon>
        <taxon>Ecdysozoa</taxon>
        <taxon>Arthropoda</taxon>
        <taxon>Hexapoda</taxon>
        <taxon>Insecta</taxon>
        <taxon>Pterygota</taxon>
        <taxon>Neoptera</taxon>
        <taxon>Paraneoptera</taxon>
        <taxon>Hemiptera</taxon>
        <taxon>Heteroptera</taxon>
        <taxon>Panheteroptera</taxon>
        <taxon>Cimicomorpha</taxon>
        <taxon>Miridae</taxon>
        <taxon>Mirini</taxon>
        <taxon>Lygus</taxon>
    </lineage>
</organism>
<evidence type="ECO:0000256" key="1">
    <source>
        <dbReference type="ARBA" id="ARBA00011764"/>
    </source>
</evidence>
<evidence type="ECO:0000313" key="8">
    <source>
        <dbReference type="EMBL" id="JAG06024.1"/>
    </source>
</evidence>
<name>A0A0A9WE02_LYGHE</name>
<reference evidence="8" key="1">
    <citation type="journal article" date="2014" name="PLoS ONE">
        <title>Transcriptome-Based Identification of ABC Transporters in the Western Tarnished Plant Bug Lygus hesperus.</title>
        <authorList>
            <person name="Hull J.J."/>
            <person name="Chaney K."/>
            <person name="Geib S.M."/>
            <person name="Fabrick J.A."/>
            <person name="Brent C.S."/>
            <person name="Walsh D."/>
            <person name="Lavine L.C."/>
        </authorList>
    </citation>
    <scope>NUCLEOTIDE SEQUENCE</scope>
</reference>
<proteinExistence type="predicted"/>
<protein>
    <recommendedName>
        <fullName evidence="2">Regulatory protein zeste</fullName>
    </recommendedName>
</protein>
<dbReference type="EMBL" id="GBHO01037580">
    <property type="protein sequence ID" value="JAG06024.1"/>
    <property type="molecule type" value="Transcribed_RNA"/>
</dbReference>
<evidence type="ECO:0000256" key="3">
    <source>
        <dbReference type="ARBA" id="ARBA00023015"/>
    </source>
</evidence>
<feature type="domain" description="Myb/SANT-like DNA-binding" evidence="7">
    <location>
        <begin position="219"/>
        <end position="292"/>
    </location>
</feature>
<accession>A0A0A9WE02</accession>
<feature type="compositionally biased region" description="Basic and acidic residues" evidence="6">
    <location>
        <begin position="658"/>
        <end position="686"/>
    </location>
</feature>
<feature type="non-terminal residue" evidence="8">
    <location>
        <position position="686"/>
    </location>
</feature>
<dbReference type="GO" id="GO:0016301">
    <property type="term" value="F:kinase activity"/>
    <property type="evidence" value="ECO:0007669"/>
    <property type="project" value="UniProtKB-KW"/>
</dbReference>
<sequence length="686" mass="77565">RPAKRAKTKTVGQIVKKTSLEQEDSVLKITDVSSVGRKLKGGKHFTDDKGYVYYQHSTTPFKRQLKCVFANVAKFKCQTTASMALDPPDSPIVVSWKSNPHNHPPENEKTVASKFSKSLKKRVLEEPDVPLKKIYDEEKMKFPSGAEVLPENIALQRMRRYRRVHIRSLQGHLYKNEPISDDEEPKPSKELEMLNEGKIIYVDAKGYQYRHQFASANKRPTNQQITTLLEFIEENPVLMTGKLLNDERGRVRFTSLWKGLETRMNSIAGPSKSVKQWQKFWRTLQLKAKRNAAFFEKKARADLDSRVASMVQIALESMNDSEKYETSHVLEGSSTNDIVNPIVSTPESVVMPSISSESTVKSQGYGIISMVQKGVLVVFMENNPSLRNVDARIPEGTLKDIELGKWLKLVACLNTCGPEKSSDVWGKIWKEMKISALAEQDSSSAARKTAATSRGLDSIDTRVINCLVTSKCISSYMEQQQQTKKTAEISLGVSEIACETSAEDSRNPKKIQKQQKAAMIEFLEKNRKMLRPTSFRGGPNSTNYKRMWAGMAKLLNSLPGPKNTVEKWRRCLACYKTLARRKQDMADGKPYPTKHGYKYRKPMTKFEKRLLALDKQVEEDGVTGSTDTPLLDKDTYEGADISDGFENSDTDDGAWLIDETRNSETKDAQTIDIDRNSSKMEHQSKA</sequence>
<evidence type="ECO:0000259" key="7">
    <source>
        <dbReference type="Pfam" id="PF13873"/>
    </source>
</evidence>
<dbReference type="AlphaFoldDB" id="A0A0A9WE02"/>
<feature type="non-terminal residue" evidence="8">
    <location>
        <position position="1"/>
    </location>
</feature>
<comment type="function">
    <text evidence="5">Involved in transvection phenomena (= synapsis-dependent gene expression), where the synaptic pairing of chromosomes carrying genes with which zeste interacts influences the expression of these genes. Zeste binds to DNA and stimulates transcription from a nearby promoter.</text>
</comment>